<feature type="domain" description="Helicase C-terminal" evidence="9">
    <location>
        <begin position="719"/>
        <end position="885"/>
    </location>
</feature>
<dbReference type="SUPFAM" id="SSF52540">
    <property type="entry name" value="P-loop containing nucleoside triphosphate hydrolases"/>
    <property type="match status" value="1"/>
</dbReference>
<dbReference type="GO" id="GO:0004386">
    <property type="term" value="F:helicase activity"/>
    <property type="evidence" value="ECO:0007669"/>
    <property type="project" value="UniProtKB-KW"/>
</dbReference>
<feature type="region of interest" description="Disordered" evidence="7">
    <location>
        <begin position="413"/>
        <end position="444"/>
    </location>
</feature>
<dbReference type="eggNOG" id="KOG0920">
    <property type="taxonomic scope" value="Eukaryota"/>
</dbReference>
<dbReference type="InterPro" id="IPR011545">
    <property type="entry name" value="DEAD/DEAH_box_helicase_dom"/>
</dbReference>
<reference evidence="10 11" key="1">
    <citation type="journal article" date="2012" name="New Phytol.">
        <title>Insight into trade-off between wood decay and parasitism from the genome of a fungal forest pathogen.</title>
        <authorList>
            <person name="Olson A."/>
            <person name="Aerts A."/>
            <person name="Asiegbu F."/>
            <person name="Belbahri L."/>
            <person name="Bouzid O."/>
            <person name="Broberg A."/>
            <person name="Canback B."/>
            <person name="Coutinho P.M."/>
            <person name="Cullen D."/>
            <person name="Dalman K."/>
            <person name="Deflorio G."/>
            <person name="van Diepen L.T."/>
            <person name="Dunand C."/>
            <person name="Duplessis S."/>
            <person name="Durling M."/>
            <person name="Gonthier P."/>
            <person name="Grimwood J."/>
            <person name="Fossdal C.G."/>
            <person name="Hansson D."/>
            <person name="Henrissat B."/>
            <person name="Hietala A."/>
            <person name="Himmelstrand K."/>
            <person name="Hoffmeister D."/>
            <person name="Hogberg N."/>
            <person name="James T.Y."/>
            <person name="Karlsson M."/>
            <person name="Kohler A."/>
            <person name="Kues U."/>
            <person name="Lee Y.H."/>
            <person name="Lin Y.C."/>
            <person name="Lind M."/>
            <person name="Lindquist E."/>
            <person name="Lombard V."/>
            <person name="Lucas S."/>
            <person name="Lunden K."/>
            <person name="Morin E."/>
            <person name="Murat C."/>
            <person name="Park J."/>
            <person name="Raffaello T."/>
            <person name="Rouze P."/>
            <person name="Salamov A."/>
            <person name="Schmutz J."/>
            <person name="Solheim H."/>
            <person name="Stahlberg J."/>
            <person name="Velez H."/>
            <person name="de Vries R.P."/>
            <person name="Wiebenga A."/>
            <person name="Woodward S."/>
            <person name="Yakovlev I."/>
            <person name="Garbelotto M."/>
            <person name="Martin F."/>
            <person name="Grigoriev I.V."/>
            <person name="Stenlid J."/>
        </authorList>
    </citation>
    <scope>NUCLEOTIDE SEQUENCE [LARGE SCALE GENOMIC DNA]</scope>
    <source>
        <strain evidence="10 11">TC 32-1</strain>
    </source>
</reference>
<evidence type="ECO:0000313" key="11">
    <source>
        <dbReference type="Proteomes" id="UP000030671"/>
    </source>
</evidence>
<keyword evidence="3" id="KW-0347">Helicase</keyword>
<evidence type="ECO:0000256" key="1">
    <source>
        <dbReference type="ARBA" id="ARBA00022741"/>
    </source>
</evidence>
<name>W4KLU3_HETIT</name>
<evidence type="ECO:0000259" key="8">
    <source>
        <dbReference type="PROSITE" id="PS51192"/>
    </source>
</evidence>
<dbReference type="PANTHER" id="PTHR18934">
    <property type="entry name" value="ATP-DEPENDENT RNA HELICASE"/>
    <property type="match status" value="1"/>
</dbReference>
<dbReference type="InterPro" id="IPR027417">
    <property type="entry name" value="P-loop_NTPase"/>
</dbReference>
<dbReference type="FunFam" id="3.40.50.300:FF:000526">
    <property type="entry name" value="DExH-box ATP-dependent RNA helicase DExH3"/>
    <property type="match status" value="1"/>
</dbReference>
<dbReference type="KEGG" id="hir:HETIRDRAFT_447377"/>
<dbReference type="InterPro" id="IPR014001">
    <property type="entry name" value="Helicase_ATP-bd"/>
</dbReference>
<dbReference type="HOGENOM" id="CLU_001832_4_0_1"/>
<dbReference type="SMART" id="SM00487">
    <property type="entry name" value="DEXDc"/>
    <property type="match status" value="1"/>
</dbReference>
<dbReference type="GO" id="GO:0005524">
    <property type="term" value="F:ATP binding"/>
    <property type="evidence" value="ECO:0007669"/>
    <property type="project" value="UniProtKB-KW"/>
</dbReference>
<dbReference type="RefSeq" id="XP_009540687.1">
    <property type="nucleotide sequence ID" value="XM_009542392.1"/>
</dbReference>
<dbReference type="PROSITE" id="PS51194">
    <property type="entry name" value="HELICASE_CTER"/>
    <property type="match status" value="1"/>
</dbReference>
<dbReference type="GO" id="GO:0016787">
    <property type="term" value="F:hydrolase activity"/>
    <property type="evidence" value="ECO:0007669"/>
    <property type="project" value="UniProtKB-KW"/>
</dbReference>
<comment type="similarity">
    <text evidence="6">Belongs to the DExH box helicase family.</text>
</comment>
<dbReference type="PANTHER" id="PTHR18934:SF267">
    <property type="entry name" value="ATP-DEPENDENT RNA HELICASE YLR419W-RELATED"/>
    <property type="match status" value="1"/>
</dbReference>
<dbReference type="GeneID" id="20675770"/>
<dbReference type="SMART" id="SM00490">
    <property type="entry name" value="HELICc"/>
    <property type="match status" value="1"/>
</dbReference>
<feature type="compositionally biased region" description="Basic and acidic residues" evidence="7">
    <location>
        <begin position="71"/>
        <end position="83"/>
    </location>
</feature>
<protein>
    <recommendedName>
        <fullName evidence="12">P-loop containing nucleoside triphosphate hydrolase protein</fullName>
    </recommendedName>
</protein>
<evidence type="ECO:0000259" key="9">
    <source>
        <dbReference type="PROSITE" id="PS51194"/>
    </source>
</evidence>
<evidence type="ECO:0000256" key="4">
    <source>
        <dbReference type="ARBA" id="ARBA00022840"/>
    </source>
</evidence>
<dbReference type="InterPro" id="IPR056328">
    <property type="entry name" value="DSRM_DHX29"/>
</dbReference>
<dbReference type="InParanoid" id="W4KLU3"/>
<dbReference type="Pfam" id="PF24385">
    <property type="entry name" value="DSRM_DHX29"/>
    <property type="match status" value="1"/>
</dbReference>
<evidence type="ECO:0000256" key="3">
    <source>
        <dbReference type="ARBA" id="ARBA00022806"/>
    </source>
</evidence>
<organism evidence="10 11">
    <name type="scientific">Heterobasidion irregulare (strain TC 32-1)</name>
    <dbReference type="NCBI Taxonomy" id="747525"/>
    <lineage>
        <taxon>Eukaryota</taxon>
        <taxon>Fungi</taxon>
        <taxon>Dikarya</taxon>
        <taxon>Basidiomycota</taxon>
        <taxon>Agaricomycotina</taxon>
        <taxon>Agaricomycetes</taxon>
        <taxon>Russulales</taxon>
        <taxon>Bondarzewiaceae</taxon>
        <taxon>Heterobasidion</taxon>
        <taxon>Heterobasidion annosum species complex</taxon>
    </lineage>
</organism>
<dbReference type="InterPro" id="IPR011709">
    <property type="entry name" value="DEAD-box_helicase_OB_fold"/>
</dbReference>
<dbReference type="Pfam" id="PF00270">
    <property type="entry name" value="DEAD"/>
    <property type="match status" value="1"/>
</dbReference>
<keyword evidence="2" id="KW-0378">Hydrolase</keyword>
<evidence type="ECO:0000313" key="10">
    <source>
        <dbReference type="EMBL" id="ETW86689.1"/>
    </source>
</evidence>
<evidence type="ECO:0000256" key="5">
    <source>
        <dbReference type="ARBA" id="ARBA00022884"/>
    </source>
</evidence>
<dbReference type="Pfam" id="PF21010">
    <property type="entry name" value="HA2_C"/>
    <property type="match status" value="1"/>
</dbReference>
<evidence type="ECO:0000256" key="2">
    <source>
        <dbReference type="ARBA" id="ARBA00022801"/>
    </source>
</evidence>
<dbReference type="STRING" id="747525.W4KLU3"/>
<keyword evidence="5" id="KW-0694">RNA-binding</keyword>
<feature type="domain" description="Helicase ATP-binding" evidence="8">
    <location>
        <begin position="481"/>
        <end position="646"/>
    </location>
</feature>
<evidence type="ECO:0000256" key="6">
    <source>
        <dbReference type="ARBA" id="ARBA00060772"/>
    </source>
</evidence>
<dbReference type="EMBL" id="KI925454">
    <property type="protein sequence ID" value="ETW86689.1"/>
    <property type="molecule type" value="Genomic_DNA"/>
</dbReference>
<dbReference type="Pfam" id="PF07717">
    <property type="entry name" value="OB_NTP_bind"/>
    <property type="match status" value="1"/>
</dbReference>
<dbReference type="PROSITE" id="PS51192">
    <property type="entry name" value="HELICASE_ATP_BIND_1"/>
    <property type="match status" value="1"/>
</dbReference>
<keyword evidence="11" id="KW-1185">Reference proteome</keyword>
<evidence type="ECO:0008006" key="12">
    <source>
        <dbReference type="Google" id="ProtNLM"/>
    </source>
</evidence>
<accession>W4KLU3</accession>
<dbReference type="CDD" id="cd17917">
    <property type="entry name" value="DEXHc_RHA-like"/>
    <property type="match status" value="1"/>
</dbReference>
<feature type="region of interest" description="Disordered" evidence="7">
    <location>
        <begin position="71"/>
        <end position="95"/>
    </location>
</feature>
<proteinExistence type="inferred from homology"/>
<keyword evidence="4" id="KW-0067">ATP-binding</keyword>
<dbReference type="AlphaFoldDB" id="W4KLU3"/>
<dbReference type="Gene3D" id="3.40.50.300">
    <property type="entry name" value="P-loop containing nucleotide triphosphate hydrolases"/>
    <property type="match status" value="2"/>
</dbReference>
<gene>
    <name evidence="10" type="ORF">HETIRDRAFT_447377</name>
</gene>
<dbReference type="InterPro" id="IPR001650">
    <property type="entry name" value="Helicase_C-like"/>
</dbReference>
<sequence length="1188" mass="132201">MFVLQSKKRSIGVLLTLSIEFFCNGIQLNRILPPGPREYWNELAAEHKNVEEHQKWMYESDPFAARKAVTERQEKASKRRDESQQGQNAGGGSTLKVSKEFLNAPEVKMATELRELVEDAIKKTIALYPEAEDAAPLVLTETHSPELLGQLGQLGFKIAQARNAVAFLSQPSPLASKLLHSANPLEACIEYLILHVPECDLPQRFLPAVNSSNPFITATHGGSDDLKRRWIEERATKQAGFPAHVVRECLEDARLIEDWALLVTALNHYLVGKDWLTVFEEHLDIIEAEPISTEEAEAIGASYDDDSTLTMPLFVAPIQVHFVIPPTYSYNKSTHPPPIYLTSNSVPAYVRLHLLSQLHEAFESGFIQNTGEGVCLGVMQVLEEQWGHVEDQGPPDISIVLQHLMPKSTLFLPLDDESPPQTEAVEAKRRAGKRGGQRRKEQRTDHQILQEFELMRKQKAYTDLYALRKKLPAYTAKEEFLGLLQNSRVVIVVGETGSGKTTQLPQFILDALILEGQGSTANILVTQPRRISAISVAARVSTERVDDGSVGYTIRGESKQSEKTKLLFCTTGVVLRRLGSGDGLKDVTHVIVDEVHERSVDGDFLLLELKELLHHNPTIKIILMSATINHETFVQYFNGAPLLSIPGFAHPVTDKYLEDVLPLIRYRPSSSKRGQKQDEDEERMERNQYKLDGLDEQTAAAVQAISRSDNIDYQLITAVIDHIMSSAQKKGGILIFLPGVQEIRQCIERLKSTLSNANVVILPLHANLSSNEQRTVFVSTSKWKVVVATNVAETSITIDDIIYVVDVGKVKETRYDTDSGLTKLVETWVTRAAARQRRGRAGRTQPGICYKLYTRAQEQKMARYPRPEILRVPLESISLTVKATREKQDVKCLGPILTIAACLSSKPVFISPMDKRDEANQARARFALEKSDILTDVHAYDECMRLRSEGQPSSAIKTFCEQNFISYSTIRDITALRHELFNSLTSLSLVPAASMPDTPALNLHSGAPSVLKAILLAAFYPRVSRISLPKGAVKFDQVAAGTVPRENTAKEFKAVDMRGERVWIHPASVLFSEHSWRSGIVVSFLRVATGRVFLRDVTEVPLYALLLFGGNIAVNHIGGGLVIGGREGTIKLRAWPRIGILVQQLRRLLDARLMRAFDGNTPLSMAKDDPIVDSMLVLLSGDGLALLN</sequence>
<dbReference type="FunCoup" id="W4KLU3">
    <property type="interactions" value="490"/>
</dbReference>
<dbReference type="GO" id="GO:0003723">
    <property type="term" value="F:RNA binding"/>
    <property type="evidence" value="ECO:0007669"/>
    <property type="project" value="UniProtKB-KW"/>
</dbReference>
<dbReference type="CDD" id="cd18791">
    <property type="entry name" value="SF2_C_RHA"/>
    <property type="match status" value="1"/>
</dbReference>
<evidence type="ECO:0000256" key="7">
    <source>
        <dbReference type="SAM" id="MobiDB-lite"/>
    </source>
</evidence>
<dbReference type="Proteomes" id="UP000030671">
    <property type="component" value="Unassembled WGS sequence"/>
</dbReference>
<dbReference type="Pfam" id="PF00271">
    <property type="entry name" value="Helicase_C"/>
    <property type="match status" value="1"/>
</dbReference>
<keyword evidence="1" id="KW-0547">Nucleotide-binding</keyword>
<dbReference type="OrthoDB" id="5600252at2759"/>